<reference evidence="2" key="1">
    <citation type="submission" date="2021-05" db="EMBL/GenBank/DDBJ databases">
        <title>A free-living protist that lacks canonical eukaryotic 1 DNA replication and segregation systems.</title>
        <authorList>
            <person name="Salas-Leiva D.E."/>
            <person name="Tromer E.C."/>
            <person name="Curtis B.A."/>
            <person name="Jerlstrom-Hultqvist J."/>
            <person name="Kolisko M."/>
            <person name="Yi Z."/>
            <person name="Salas-Leiva J.S."/>
            <person name="Gallot-Lavallee L."/>
            <person name="Kops G.J.P.L."/>
            <person name="Archibald J.M."/>
            <person name="Simpson A.G.B."/>
            <person name="Roger A.J."/>
        </authorList>
    </citation>
    <scope>NUCLEOTIDE SEQUENCE</scope>
    <source>
        <strain evidence="2">BICM</strain>
    </source>
</reference>
<accession>A0A8J6B3W0</accession>
<dbReference type="AlphaFoldDB" id="A0A8J6B3W0"/>
<dbReference type="Proteomes" id="UP000717585">
    <property type="component" value="Unassembled WGS sequence"/>
</dbReference>
<name>A0A8J6B3W0_9EUKA</name>
<dbReference type="EMBL" id="JAHDYR010000038">
    <property type="protein sequence ID" value="KAG9392429.1"/>
    <property type="molecule type" value="Genomic_DNA"/>
</dbReference>
<proteinExistence type="predicted"/>
<feature type="region of interest" description="Disordered" evidence="1">
    <location>
        <begin position="1"/>
        <end position="85"/>
    </location>
</feature>
<evidence type="ECO:0000256" key="1">
    <source>
        <dbReference type="SAM" id="MobiDB-lite"/>
    </source>
</evidence>
<gene>
    <name evidence="2" type="ORF">J8273_5419</name>
</gene>
<organism evidence="2 3">
    <name type="scientific">Carpediemonas membranifera</name>
    <dbReference type="NCBI Taxonomy" id="201153"/>
    <lineage>
        <taxon>Eukaryota</taxon>
        <taxon>Metamonada</taxon>
        <taxon>Carpediemonas-like organisms</taxon>
        <taxon>Carpediemonas</taxon>
    </lineage>
</organism>
<evidence type="ECO:0000313" key="3">
    <source>
        <dbReference type="Proteomes" id="UP000717585"/>
    </source>
</evidence>
<feature type="compositionally biased region" description="Polar residues" evidence="1">
    <location>
        <begin position="70"/>
        <end position="85"/>
    </location>
</feature>
<evidence type="ECO:0000313" key="2">
    <source>
        <dbReference type="EMBL" id="KAG9392429.1"/>
    </source>
</evidence>
<comment type="caution">
    <text evidence="2">The sequence shown here is derived from an EMBL/GenBank/DDBJ whole genome shotgun (WGS) entry which is preliminary data.</text>
</comment>
<protein>
    <submittedName>
        <fullName evidence="2">Uncharacterized protein</fullName>
    </submittedName>
</protein>
<sequence>MADNEVIPEVSVPEGAPEHIETEEPVVTVDVVRDELQSAEVGETPETPAEEQVSGEGLLDNVDKPASEPASETSTKSQPGKVSETISELRSQVDIVAKASMQRTTKAFTSINRLTSQLIFDTRHMGTKSNSLSYRHEMALDFRLPRIDAILGEWTCSLVHENTIGGVFILTSSHVLFKGVGTQSHVRVTVALADVQQLMMQGENVVAASEGGKGYMWCGFGSLSTTYHKVYSQWMQVLNEKRVLEKREEQRAAEAMGAEQE</sequence>
<keyword evidence="3" id="KW-1185">Reference proteome</keyword>